<dbReference type="Gene3D" id="3.20.20.70">
    <property type="entry name" value="Aldolase class I"/>
    <property type="match status" value="1"/>
</dbReference>
<evidence type="ECO:0000256" key="1">
    <source>
        <dbReference type="ARBA" id="ARBA00004921"/>
    </source>
</evidence>
<dbReference type="EMBL" id="JQBP01000003">
    <property type="protein sequence ID" value="KRN74970.1"/>
    <property type="molecule type" value="Genomic_DNA"/>
</dbReference>
<feature type="binding site" evidence="6">
    <location>
        <begin position="235"/>
        <end position="238"/>
    </location>
    <ligand>
        <name>dihydroxyacetone phosphate</name>
        <dbReference type="ChEBI" id="CHEBI:57642"/>
    </ligand>
</feature>
<dbReference type="InterPro" id="IPR013785">
    <property type="entry name" value="Aldolase_TIM"/>
</dbReference>
<dbReference type="NCBIfam" id="TIGR00167">
    <property type="entry name" value="cbbA"/>
    <property type="match status" value="1"/>
</dbReference>
<dbReference type="AlphaFoldDB" id="A0A0R2JKP9"/>
<comment type="caution">
    <text evidence="8">The sequence shown here is derived from an EMBL/GenBank/DDBJ whole genome shotgun (WGS) entry which is preliminary data.</text>
</comment>
<keyword evidence="3 7" id="KW-0862">Zinc</keyword>
<feature type="binding site" evidence="7">
    <location>
        <position position="213"/>
    </location>
    <ligand>
        <name>Zn(2+)</name>
        <dbReference type="ChEBI" id="CHEBI:29105"/>
        <label>1</label>
        <note>catalytic</note>
    </ligand>
</feature>
<dbReference type="STRING" id="1616.IV73_GL000725"/>
<evidence type="ECO:0008006" key="10">
    <source>
        <dbReference type="Google" id="ProtNLM"/>
    </source>
</evidence>
<accession>A0A0R2JKP9</accession>
<proteinExistence type="predicted"/>
<dbReference type="GO" id="GO:0008270">
    <property type="term" value="F:zinc ion binding"/>
    <property type="evidence" value="ECO:0007669"/>
    <property type="project" value="InterPro"/>
</dbReference>
<dbReference type="InterPro" id="IPR050246">
    <property type="entry name" value="Class_II_FBP_aldolase"/>
</dbReference>
<dbReference type="PATRIC" id="fig|1616.3.peg.745"/>
<evidence type="ECO:0000256" key="5">
    <source>
        <dbReference type="PIRSR" id="PIRSR001359-1"/>
    </source>
</evidence>
<name>A0A0R2JKP9_9LACO</name>
<dbReference type="CDD" id="cd00947">
    <property type="entry name" value="TBP_aldolase_IIB"/>
    <property type="match status" value="1"/>
</dbReference>
<dbReference type="PANTHER" id="PTHR30304">
    <property type="entry name" value="D-TAGATOSE-1,6-BISPHOSPHATE ALDOLASE"/>
    <property type="match status" value="1"/>
</dbReference>
<dbReference type="SUPFAM" id="SSF51569">
    <property type="entry name" value="Aldolase"/>
    <property type="match status" value="1"/>
</dbReference>
<feature type="binding site" evidence="7">
    <location>
        <position position="136"/>
    </location>
    <ligand>
        <name>Zn(2+)</name>
        <dbReference type="ChEBI" id="CHEBI:29105"/>
        <label>2</label>
    </ligand>
</feature>
<feature type="binding site" evidence="7">
    <location>
        <position position="106"/>
    </location>
    <ligand>
        <name>Zn(2+)</name>
        <dbReference type="ChEBI" id="CHEBI:29105"/>
        <label>2</label>
    </ligand>
</feature>
<evidence type="ECO:0000256" key="4">
    <source>
        <dbReference type="ARBA" id="ARBA00023239"/>
    </source>
</evidence>
<evidence type="ECO:0000313" key="9">
    <source>
        <dbReference type="Proteomes" id="UP000051655"/>
    </source>
</evidence>
<comment type="pathway">
    <text evidence="1">Carbohydrate degradation.</text>
</comment>
<evidence type="ECO:0000256" key="7">
    <source>
        <dbReference type="PIRSR" id="PIRSR001359-3"/>
    </source>
</evidence>
<dbReference type="PROSITE" id="PS00806">
    <property type="entry name" value="ALDOLASE_CLASS_II_2"/>
    <property type="match status" value="1"/>
</dbReference>
<gene>
    <name evidence="8" type="ORF">IV73_GL000725</name>
</gene>
<feature type="active site" description="Proton donor" evidence="5">
    <location>
        <position position="85"/>
    </location>
</feature>
<dbReference type="PANTHER" id="PTHR30304:SF0">
    <property type="entry name" value="D-TAGATOSE-1,6-BISPHOSPHATE ALDOLASE SUBUNIT GATY-RELATED"/>
    <property type="match status" value="1"/>
</dbReference>
<organism evidence="8 9">
    <name type="scientific">Weissella kandleri</name>
    <dbReference type="NCBI Taxonomy" id="1616"/>
    <lineage>
        <taxon>Bacteria</taxon>
        <taxon>Bacillati</taxon>
        <taxon>Bacillota</taxon>
        <taxon>Bacilli</taxon>
        <taxon>Lactobacillales</taxon>
        <taxon>Lactobacillaceae</taxon>
        <taxon>Weissella</taxon>
    </lineage>
</organism>
<feature type="binding site" evidence="7">
    <location>
        <position position="86"/>
    </location>
    <ligand>
        <name>Zn(2+)</name>
        <dbReference type="ChEBI" id="CHEBI:29105"/>
        <label>1</label>
        <note>catalytic</note>
    </ligand>
</feature>
<sequence>MTIQNAKQMMQKAQKGHYALGAFNTNNLEWTQAILRRAQENQAPTILAVSMGAVQYMGGFKVVANLVRNLDEALEITVPIAIHLDHGTYEGAKQAIEAGFTSVMFDGSALPLAENLAKTKEIVARAQAANVSVEAEVGSIGGEEDGVVGEGELAAIDDAVLMTETGIDFLAAGIGNIHGIYPQNWRGLHLDHLEQLSAAVTTARGQAMPIVLHGASGIPDDQIQAAIQLGVAKVNVNTELQLAFHNATRQFVETDQDLSGKNYDPRKFLKPGVTAIEQALDERIAVFGNANRI</sequence>
<keyword evidence="2 7" id="KW-0479">Metal-binding</keyword>
<evidence type="ECO:0000256" key="2">
    <source>
        <dbReference type="ARBA" id="ARBA00022723"/>
    </source>
</evidence>
<feature type="binding site" evidence="6">
    <location>
        <begin position="214"/>
        <end position="216"/>
    </location>
    <ligand>
        <name>dihydroxyacetone phosphate</name>
        <dbReference type="ChEBI" id="CHEBI:57642"/>
    </ligand>
</feature>
<dbReference type="RefSeq" id="WP_057754920.1">
    <property type="nucleotide sequence ID" value="NZ_JQBP01000003.1"/>
</dbReference>
<dbReference type="Proteomes" id="UP000051655">
    <property type="component" value="Unassembled WGS sequence"/>
</dbReference>
<dbReference type="GO" id="GO:0006096">
    <property type="term" value="P:glycolytic process"/>
    <property type="evidence" value="ECO:0007669"/>
    <property type="project" value="InterPro"/>
</dbReference>
<keyword evidence="9" id="KW-1185">Reference proteome</keyword>
<dbReference type="InterPro" id="IPR000771">
    <property type="entry name" value="FBA_II"/>
</dbReference>
<protein>
    <recommendedName>
        <fullName evidence="10">Fructose-bisphosphate aldolase</fullName>
    </recommendedName>
</protein>
<feature type="binding site" evidence="6">
    <location>
        <position position="179"/>
    </location>
    <ligand>
        <name>dihydroxyacetone phosphate</name>
        <dbReference type="ChEBI" id="CHEBI:57642"/>
    </ligand>
</feature>
<dbReference type="GO" id="GO:0030388">
    <property type="term" value="P:fructose 1,6-bisphosphate metabolic process"/>
    <property type="evidence" value="ECO:0007669"/>
    <property type="project" value="InterPro"/>
</dbReference>
<dbReference type="Pfam" id="PF01116">
    <property type="entry name" value="F_bP_aldolase"/>
    <property type="match status" value="1"/>
</dbReference>
<comment type="cofactor">
    <cofactor evidence="7">
        <name>Zn(2+)</name>
        <dbReference type="ChEBI" id="CHEBI:29105"/>
    </cofactor>
    <text evidence="7">Binds 2 Zn(2+) ions per subunit. One is catalytic and the other provides a structural contribution.</text>
</comment>
<dbReference type="InterPro" id="IPR011289">
    <property type="entry name" value="Fruc_bis_ald_class-2"/>
</dbReference>
<reference evidence="8 9" key="1">
    <citation type="journal article" date="2015" name="Genome Announc.">
        <title>Expanding the biotechnology potential of lactobacilli through comparative genomics of 213 strains and associated genera.</title>
        <authorList>
            <person name="Sun Z."/>
            <person name="Harris H.M."/>
            <person name="McCann A."/>
            <person name="Guo C."/>
            <person name="Argimon S."/>
            <person name="Zhang W."/>
            <person name="Yang X."/>
            <person name="Jeffery I.B."/>
            <person name="Cooney J.C."/>
            <person name="Kagawa T.F."/>
            <person name="Liu W."/>
            <person name="Song Y."/>
            <person name="Salvetti E."/>
            <person name="Wrobel A."/>
            <person name="Rasinkangas P."/>
            <person name="Parkhill J."/>
            <person name="Rea M.C."/>
            <person name="O'Sullivan O."/>
            <person name="Ritari J."/>
            <person name="Douillard F.P."/>
            <person name="Paul Ross R."/>
            <person name="Yang R."/>
            <person name="Briner A.E."/>
            <person name="Felis G.E."/>
            <person name="de Vos W.M."/>
            <person name="Barrangou R."/>
            <person name="Klaenhammer T.R."/>
            <person name="Caufield P.W."/>
            <person name="Cui Y."/>
            <person name="Zhang H."/>
            <person name="O'Toole P.W."/>
        </authorList>
    </citation>
    <scope>NUCLEOTIDE SEQUENCE [LARGE SCALE GENOMIC DNA]</scope>
    <source>
        <strain evidence="8 9">DSM 20593</strain>
    </source>
</reference>
<feature type="binding site" evidence="7">
    <location>
        <position position="178"/>
    </location>
    <ligand>
        <name>Zn(2+)</name>
        <dbReference type="ChEBI" id="CHEBI:29105"/>
        <label>1</label>
        <note>catalytic</note>
    </ligand>
</feature>
<evidence type="ECO:0000313" key="8">
    <source>
        <dbReference type="EMBL" id="KRN74970.1"/>
    </source>
</evidence>
<evidence type="ECO:0000256" key="3">
    <source>
        <dbReference type="ARBA" id="ARBA00022833"/>
    </source>
</evidence>
<keyword evidence="4" id="KW-0456">Lyase</keyword>
<dbReference type="NCBIfam" id="TIGR01859">
    <property type="entry name" value="fruc_bis_ald"/>
    <property type="match status" value="1"/>
</dbReference>
<dbReference type="GO" id="GO:0004332">
    <property type="term" value="F:fructose-bisphosphate aldolase activity"/>
    <property type="evidence" value="ECO:0007669"/>
    <property type="project" value="InterPro"/>
</dbReference>
<dbReference type="OrthoDB" id="9803995at2"/>
<dbReference type="PIRSF" id="PIRSF001359">
    <property type="entry name" value="F_bP_aldolase_II"/>
    <property type="match status" value="1"/>
</dbReference>
<evidence type="ECO:0000256" key="6">
    <source>
        <dbReference type="PIRSR" id="PIRSR001359-2"/>
    </source>
</evidence>